<accession>A0ACB8ZLE4</accession>
<reference evidence="1 2" key="2">
    <citation type="journal article" date="2022" name="Mol. Ecol. Resour.">
        <title>The genomes of chicory, endive, great burdock and yacon provide insights into Asteraceae paleo-polyploidization history and plant inulin production.</title>
        <authorList>
            <person name="Fan W."/>
            <person name="Wang S."/>
            <person name="Wang H."/>
            <person name="Wang A."/>
            <person name="Jiang F."/>
            <person name="Liu H."/>
            <person name="Zhao H."/>
            <person name="Xu D."/>
            <person name="Zhang Y."/>
        </authorList>
    </citation>
    <scope>NUCLEOTIDE SEQUENCE [LARGE SCALE GENOMIC DNA]</scope>
    <source>
        <strain evidence="2">cv. Punajuju</strain>
        <tissue evidence="1">Leaves</tissue>
    </source>
</reference>
<keyword evidence="2" id="KW-1185">Reference proteome</keyword>
<evidence type="ECO:0000313" key="1">
    <source>
        <dbReference type="EMBL" id="KAI3698789.1"/>
    </source>
</evidence>
<name>A0ACB8ZLE4_CICIN</name>
<reference evidence="2" key="1">
    <citation type="journal article" date="2022" name="Mol. Ecol. Resour.">
        <title>The genomes of chicory, endive, great burdock and yacon provide insights into Asteraceae palaeo-polyploidization history and plant inulin production.</title>
        <authorList>
            <person name="Fan W."/>
            <person name="Wang S."/>
            <person name="Wang H."/>
            <person name="Wang A."/>
            <person name="Jiang F."/>
            <person name="Liu H."/>
            <person name="Zhao H."/>
            <person name="Xu D."/>
            <person name="Zhang Y."/>
        </authorList>
    </citation>
    <scope>NUCLEOTIDE SEQUENCE [LARGE SCALE GENOMIC DNA]</scope>
    <source>
        <strain evidence="2">cv. Punajuju</strain>
    </source>
</reference>
<gene>
    <name evidence="1" type="ORF">L2E82_42615</name>
</gene>
<comment type="caution">
    <text evidence="1">The sequence shown here is derived from an EMBL/GenBank/DDBJ whole genome shotgun (WGS) entry which is preliminary data.</text>
</comment>
<proteinExistence type="predicted"/>
<protein>
    <submittedName>
        <fullName evidence="1">Uncharacterized protein</fullName>
    </submittedName>
</protein>
<sequence>MKPYACDPSSLPKYQHSKEIDAKRNAGGRIRASGGSRNVRRGLQTTLSKVVQVEARRTSYLNVSTGSIDNLVTVTTTSQDVRSFEPIYEQDLSFMMQSYDLKKGKMKLQATN</sequence>
<dbReference type="EMBL" id="CM042016">
    <property type="protein sequence ID" value="KAI3698789.1"/>
    <property type="molecule type" value="Genomic_DNA"/>
</dbReference>
<dbReference type="Proteomes" id="UP001055811">
    <property type="component" value="Linkage Group LG08"/>
</dbReference>
<evidence type="ECO:0000313" key="2">
    <source>
        <dbReference type="Proteomes" id="UP001055811"/>
    </source>
</evidence>
<organism evidence="1 2">
    <name type="scientific">Cichorium intybus</name>
    <name type="common">Chicory</name>
    <dbReference type="NCBI Taxonomy" id="13427"/>
    <lineage>
        <taxon>Eukaryota</taxon>
        <taxon>Viridiplantae</taxon>
        <taxon>Streptophyta</taxon>
        <taxon>Embryophyta</taxon>
        <taxon>Tracheophyta</taxon>
        <taxon>Spermatophyta</taxon>
        <taxon>Magnoliopsida</taxon>
        <taxon>eudicotyledons</taxon>
        <taxon>Gunneridae</taxon>
        <taxon>Pentapetalae</taxon>
        <taxon>asterids</taxon>
        <taxon>campanulids</taxon>
        <taxon>Asterales</taxon>
        <taxon>Asteraceae</taxon>
        <taxon>Cichorioideae</taxon>
        <taxon>Cichorieae</taxon>
        <taxon>Cichoriinae</taxon>
        <taxon>Cichorium</taxon>
    </lineage>
</organism>